<organism evidence="2 3">
    <name type="scientific">Cryomorpha ignava</name>
    <dbReference type="NCBI Taxonomy" id="101383"/>
    <lineage>
        <taxon>Bacteria</taxon>
        <taxon>Pseudomonadati</taxon>
        <taxon>Bacteroidota</taxon>
        <taxon>Flavobacteriia</taxon>
        <taxon>Flavobacteriales</taxon>
        <taxon>Cryomorphaceae</taxon>
        <taxon>Cryomorpha</taxon>
    </lineage>
</organism>
<dbReference type="Proteomes" id="UP000486602">
    <property type="component" value="Unassembled WGS sequence"/>
</dbReference>
<proteinExistence type="predicted"/>
<sequence>MKHYFSILVMSFFLCGITSLTAQVTLHPTKSDTTYFKYTMNGKLKPVSRLKAEIRIVEFSKYMTKIDIYPYCSDS</sequence>
<evidence type="ECO:0000313" key="2">
    <source>
        <dbReference type="EMBL" id="NEN23675.1"/>
    </source>
</evidence>
<accession>A0A7K3WSP4</accession>
<name>A0A7K3WSP4_9FLAO</name>
<evidence type="ECO:0000313" key="3">
    <source>
        <dbReference type="Proteomes" id="UP000486602"/>
    </source>
</evidence>
<dbReference type="EMBL" id="JAAGVY010000013">
    <property type="protein sequence ID" value="NEN23675.1"/>
    <property type="molecule type" value="Genomic_DNA"/>
</dbReference>
<feature type="chain" id="PRO_5029787194" evidence="1">
    <location>
        <begin position="23"/>
        <end position="75"/>
    </location>
</feature>
<dbReference type="AlphaFoldDB" id="A0A7K3WSP4"/>
<feature type="signal peptide" evidence="1">
    <location>
        <begin position="1"/>
        <end position="22"/>
    </location>
</feature>
<keyword evidence="3" id="KW-1185">Reference proteome</keyword>
<gene>
    <name evidence="2" type="ORF">G3O08_09190</name>
</gene>
<protein>
    <submittedName>
        <fullName evidence="2">Uncharacterized protein</fullName>
    </submittedName>
</protein>
<reference evidence="2 3" key="1">
    <citation type="submission" date="2020-02" db="EMBL/GenBank/DDBJ databases">
        <title>Out from the shadows clarifying the taxonomy of the family Cryomorphaceae and related taxa by utilizing the GTDB taxonomic framework.</title>
        <authorList>
            <person name="Bowman J.P."/>
        </authorList>
    </citation>
    <scope>NUCLEOTIDE SEQUENCE [LARGE SCALE GENOMIC DNA]</scope>
    <source>
        <strain evidence="2 3">QSSC 1-22</strain>
    </source>
</reference>
<evidence type="ECO:0000256" key="1">
    <source>
        <dbReference type="SAM" id="SignalP"/>
    </source>
</evidence>
<comment type="caution">
    <text evidence="2">The sequence shown here is derived from an EMBL/GenBank/DDBJ whole genome shotgun (WGS) entry which is preliminary data.</text>
</comment>
<keyword evidence="1" id="KW-0732">Signal</keyword>